<protein>
    <submittedName>
        <fullName evidence="1">Uncharacterized protein</fullName>
    </submittedName>
</protein>
<accession>A0AAN7GVR3</accession>
<dbReference type="GO" id="GO:0003677">
    <property type="term" value="F:DNA binding"/>
    <property type="evidence" value="ECO:0007669"/>
    <property type="project" value="InterPro"/>
</dbReference>
<dbReference type="GO" id="GO:0006260">
    <property type="term" value="P:DNA replication"/>
    <property type="evidence" value="ECO:0007669"/>
    <property type="project" value="InterPro"/>
</dbReference>
<gene>
    <name evidence="1" type="ORF">QBC38DRAFT_476371</name>
</gene>
<dbReference type="Pfam" id="PF22534">
    <property type="entry name" value="RFC_C"/>
    <property type="match status" value="1"/>
</dbReference>
<reference evidence="1" key="2">
    <citation type="submission" date="2023-05" db="EMBL/GenBank/DDBJ databases">
        <authorList>
            <consortium name="Lawrence Berkeley National Laboratory"/>
            <person name="Steindorff A."/>
            <person name="Hensen N."/>
            <person name="Bonometti L."/>
            <person name="Westerberg I."/>
            <person name="Brannstrom I.O."/>
            <person name="Guillou S."/>
            <person name="Cros-Aarteil S."/>
            <person name="Calhoun S."/>
            <person name="Haridas S."/>
            <person name="Kuo A."/>
            <person name="Mondo S."/>
            <person name="Pangilinan J."/>
            <person name="Riley R."/>
            <person name="Labutti K."/>
            <person name="Andreopoulos B."/>
            <person name="Lipzen A."/>
            <person name="Chen C."/>
            <person name="Yanf M."/>
            <person name="Daum C."/>
            <person name="Ng V."/>
            <person name="Clum A."/>
            <person name="Ohm R."/>
            <person name="Martin F."/>
            <person name="Silar P."/>
            <person name="Natvig D."/>
            <person name="Lalanne C."/>
            <person name="Gautier V."/>
            <person name="Ament-Velasquez S.L."/>
            <person name="Kruys A."/>
            <person name="Hutchinson M.I."/>
            <person name="Powell A.J."/>
            <person name="Barry K."/>
            <person name="Miller A.N."/>
            <person name="Grigoriev I.V."/>
            <person name="Debuchy R."/>
            <person name="Gladieux P."/>
            <person name="Thoren M.H."/>
            <person name="Johannesson H."/>
        </authorList>
    </citation>
    <scope>NUCLEOTIDE SEQUENCE</scope>
    <source>
        <strain evidence="1">CBS 990.96</strain>
    </source>
</reference>
<dbReference type="AlphaFoldDB" id="A0AAN7GVR3"/>
<dbReference type="EMBL" id="MU865324">
    <property type="protein sequence ID" value="KAK4228016.1"/>
    <property type="molecule type" value="Genomic_DNA"/>
</dbReference>
<sequence>MIDDALKPEVIKWSAFYEQRIKTGIKVIFYLRAFVAKFMTILERGYEIWRSEMEFMEFGSIYQILDILGIN</sequence>
<evidence type="ECO:0000313" key="2">
    <source>
        <dbReference type="Proteomes" id="UP001301958"/>
    </source>
</evidence>
<dbReference type="Gene3D" id="1.20.272.10">
    <property type="match status" value="1"/>
</dbReference>
<dbReference type="SUPFAM" id="SSF48019">
    <property type="entry name" value="post-AAA+ oligomerization domain-like"/>
    <property type="match status" value="1"/>
</dbReference>
<keyword evidence="2" id="KW-1185">Reference proteome</keyword>
<dbReference type="Proteomes" id="UP001301958">
    <property type="component" value="Unassembled WGS sequence"/>
</dbReference>
<organism evidence="1 2">
    <name type="scientific">Podospora fimiseda</name>
    <dbReference type="NCBI Taxonomy" id="252190"/>
    <lineage>
        <taxon>Eukaryota</taxon>
        <taxon>Fungi</taxon>
        <taxon>Dikarya</taxon>
        <taxon>Ascomycota</taxon>
        <taxon>Pezizomycotina</taxon>
        <taxon>Sordariomycetes</taxon>
        <taxon>Sordariomycetidae</taxon>
        <taxon>Sordariales</taxon>
        <taxon>Podosporaceae</taxon>
        <taxon>Podospora</taxon>
    </lineage>
</organism>
<evidence type="ECO:0000313" key="1">
    <source>
        <dbReference type="EMBL" id="KAK4228016.1"/>
    </source>
</evidence>
<comment type="caution">
    <text evidence="1">The sequence shown here is derived from an EMBL/GenBank/DDBJ whole genome shotgun (WGS) entry which is preliminary data.</text>
</comment>
<reference evidence="1" key="1">
    <citation type="journal article" date="2023" name="Mol. Phylogenet. Evol.">
        <title>Genome-scale phylogeny and comparative genomics of the fungal order Sordariales.</title>
        <authorList>
            <person name="Hensen N."/>
            <person name="Bonometti L."/>
            <person name="Westerberg I."/>
            <person name="Brannstrom I.O."/>
            <person name="Guillou S."/>
            <person name="Cros-Aarteil S."/>
            <person name="Calhoun S."/>
            <person name="Haridas S."/>
            <person name="Kuo A."/>
            <person name="Mondo S."/>
            <person name="Pangilinan J."/>
            <person name="Riley R."/>
            <person name="LaButti K."/>
            <person name="Andreopoulos B."/>
            <person name="Lipzen A."/>
            <person name="Chen C."/>
            <person name="Yan M."/>
            <person name="Daum C."/>
            <person name="Ng V."/>
            <person name="Clum A."/>
            <person name="Steindorff A."/>
            <person name="Ohm R.A."/>
            <person name="Martin F."/>
            <person name="Silar P."/>
            <person name="Natvig D.O."/>
            <person name="Lalanne C."/>
            <person name="Gautier V."/>
            <person name="Ament-Velasquez S.L."/>
            <person name="Kruys A."/>
            <person name="Hutchinson M.I."/>
            <person name="Powell A.J."/>
            <person name="Barry K."/>
            <person name="Miller A.N."/>
            <person name="Grigoriev I.V."/>
            <person name="Debuchy R."/>
            <person name="Gladieux P."/>
            <person name="Hiltunen Thoren M."/>
            <person name="Johannesson H."/>
        </authorList>
    </citation>
    <scope>NUCLEOTIDE SEQUENCE</scope>
    <source>
        <strain evidence="1">CBS 990.96</strain>
    </source>
</reference>
<proteinExistence type="predicted"/>
<name>A0AAN7GVR3_9PEZI</name>
<dbReference type="InterPro" id="IPR008921">
    <property type="entry name" value="DNA_pol3_clamp-load_cplx_C"/>
</dbReference>